<dbReference type="InterPro" id="IPR050256">
    <property type="entry name" value="Glycosyltransferase_2"/>
</dbReference>
<protein>
    <recommendedName>
        <fullName evidence="1">Glycosyltransferase 2-like domain-containing protein</fullName>
    </recommendedName>
</protein>
<evidence type="ECO:0000313" key="2">
    <source>
        <dbReference type="EMBL" id="GGA46081.1"/>
    </source>
</evidence>
<evidence type="ECO:0000259" key="1">
    <source>
        <dbReference type="Pfam" id="PF00535"/>
    </source>
</evidence>
<dbReference type="Pfam" id="PF00535">
    <property type="entry name" value="Glycos_transf_2"/>
    <property type="match status" value="1"/>
</dbReference>
<dbReference type="InterPro" id="IPR001173">
    <property type="entry name" value="Glyco_trans_2-like"/>
</dbReference>
<dbReference type="Proteomes" id="UP000596977">
    <property type="component" value="Unassembled WGS sequence"/>
</dbReference>
<comment type="caution">
    <text evidence="2">The sequence shown here is derived from an EMBL/GenBank/DDBJ whole genome shotgun (WGS) entry which is preliminary data.</text>
</comment>
<dbReference type="PANTHER" id="PTHR48090:SF7">
    <property type="entry name" value="RFBJ PROTEIN"/>
    <property type="match status" value="1"/>
</dbReference>
<organism evidence="2 3">
    <name type="scientific">Pelagibacterium lentulum</name>
    <dbReference type="NCBI Taxonomy" id="2029865"/>
    <lineage>
        <taxon>Bacteria</taxon>
        <taxon>Pseudomonadati</taxon>
        <taxon>Pseudomonadota</taxon>
        <taxon>Alphaproteobacteria</taxon>
        <taxon>Hyphomicrobiales</taxon>
        <taxon>Devosiaceae</taxon>
        <taxon>Pelagibacterium</taxon>
    </lineage>
</organism>
<dbReference type="EMBL" id="BMKB01000002">
    <property type="protein sequence ID" value="GGA46081.1"/>
    <property type="molecule type" value="Genomic_DNA"/>
</dbReference>
<dbReference type="CDD" id="cd04179">
    <property type="entry name" value="DPM_DPG-synthase_like"/>
    <property type="match status" value="1"/>
</dbReference>
<name>A0A916RA18_9HYPH</name>
<dbReference type="InterPro" id="IPR029044">
    <property type="entry name" value="Nucleotide-diphossugar_trans"/>
</dbReference>
<feature type="domain" description="Glycosyltransferase 2-like" evidence="1">
    <location>
        <begin position="19"/>
        <end position="151"/>
    </location>
</feature>
<gene>
    <name evidence="2" type="ORF">GCM10011499_14790</name>
</gene>
<dbReference type="SUPFAM" id="SSF53448">
    <property type="entry name" value="Nucleotide-diphospho-sugar transferases"/>
    <property type="match status" value="1"/>
</dbReference>
<evidence type="ECO:0000313" key="3">
    <source>
        <dbReference type="Proteomes" id="UP000596977"/>
    </source>
</evidence>
<dbReference type="Gene3D" id="3.90.550.10">
    <property type="entry name" value="Spore Coat Polysaccharide Biosynthesis Protein SpsA, Chain A"/>
    <property type="match status" value="1"/>
</dbReference>
<proteinExistence type="predicted"/>
<reference evidence="2 3" key="1">
    <citation type="journal article" date="2014" name="Int. J. Syst. Evol. Microbiol.">
        <title>Complete genome sequence of Corynebacterium casei LMG S-19264T (=DSM 44701T), isolated from a smear-ripened cheese.</title>
        <authorList>
            <consortium name="US DOE Joint Genome Institute (JGI-PGF)"/>
            <person name="Walter F."/>
            <person name="Albersmeier A."/>
            <person name="Kalinowski J."/>
            <person name="Ruckert C."/>
        </authorList>
    </citation>
    <scope>NUCLEOTIDE SEQUENCE [LARGE SCALE GENOMIC DNA]</scope>
    <source>
        <strain evidence="2 3">CGMCC 1.15896</strain>
    </source>
</reference>
<sequence>MNEAKNLPHVLPYIPTWVDEIILVDGNSKDDTVAIARKLVPDIVVVGQDRPGKGAALMSGFRAAKGDIIIMLDADGSTDPREIPAFVGALLSGADFVKGSRFLQGGGTLDMEWYRRLGNWGFVKLVSLRFGGNFTDLCYGYAAFWRDVLDRMSLDDDVGFEIETSMNVQALLTDLKITEVASTEMRRIHGKSNLRTIPDGWRVLSKIVQLSFQKPQREPQARIARTQQH</sequence>
<accession>A0A916RA18</accession>
<dbReference type="AlphaFoldDB" id="A0A916RA18"/>
<keyword evidence="3" id="KW-1185">Reference proteome</keyword>
<dbReference type="PANTHER" id="PTHR48090">
    <property type="entry name" value="UNDECAPRENYL-PHOSPHATE 4-DEOXY-4-FORMAMIDO-L-ARABINOSE TRANSFERASE-RELATED"/>
    <property type="match status" value="1"/>
</dbReference>